<name>A0A7J7JZ45_BUGNE</name>
<gene>
    <name evidence="2" type="ORF">EB796_010439</name>
</gene>
<feature type="compositionally biased region" description="Polar residues" evidence="1">
    <location>
        <begin position="94"/>
        <end position="112"/>
    </location>
</feature>
<feature type="region of interest" description="Disordered" evidence="1">
    <location>
        <begin position="78"/>
        <end position="134"/>
    </location>
</feature>
<organism evidence="2 3">
    <name type="scientific">Bugula neritina</name>
    <name type="common">Brown bryozoan</name>
    <name type="synonym">Sertularia neritina</name>
    <dbReference type="NCBI Taxonomy" id="10212"/>
    <lineage>
        <taxon>Eukaryota</taxon>
        <taxon>Metazoa</taxon>
        <taxon>Spiralia</taxon>
        <taxon>Lophotrochozoa</taxon>
        <taxon>Bryozoa</taxon>
        <taxon>Gymnolaemata</taxon>
        <taxon>Cheilostomatida</taxon>
        <taxon>Flustrina</taxon>
        <taxon>Buguloidea</taxon>
        <taxon>Bugulidae</taxon>
        <taxon>Bugula</taxon>
    </lineage>
</organism>
<accession>A0A7J7JZ45</accession>
<feature type="compositionally biased region" description="Basic and acidic residues" evidence="1">
    <location>
        <begin position="125"/>
        <end position="134"/>
    </location>
</feature>
<proteinExistence type="predicted"/>
<reference evidence="2" key="1">
    <citation type="submission" date="2020-06" db="EMBL/GenBank/DDBJ databases">
        <title>Draft genome of Bugula neritina, a colonial animal packing powerful symbionts and potential medicines.</title>
        <authorList>
            <person name="Rayko M."/>
        </authorList>
    </citation>
    <scope>NUCLEOTIDE SEQUENCE [LARGE SCALE GENOMIC DNA]</scope>
    <source>
        <strain evidence="2">Kwan_BN1</strain>
    </source>
</reference>
<evidence type="ECO:0000313" key="3">
    <source>
        <dbReference type="Proteomes" id="UP000593567"/>
    </source>
</evidence>
<dbReference type="EMBL" id="VXIV02001632">
    <property type="protein sequence ID" value="KAF6031203.1"/>
    <property type="molecule type" value="Genomic_DNA"/>
</dbReference>
<protein>
    <submittedName>
        <fullName evidence="2">Uncharacterized protein</fullName>
    </submittedName>
</protein>
<sequence length="134" mass="14199">MDTRLGLGGSNYTGSIEMKVVDSIPVSMDTRNLVPYNGNLDVSAAGGRRPRRFRTVSESAVKQPLIKDADTLYVSSLQNMAEQNRASDIPESSAPPTSEMSHVDNDSSSNSGGALGESTLSAGEDAAHLLRDDL</sequence>
<dbReference type="AlphaFoldDB" id="A0A7J7JZ45"/>
<evidence type="ECO:0000313" key="2">
    <source>
        <dbReference type="EMBL" id="KAF6031203.1"/>
    </source>
</evidence>
<evidence type="ECO:0000256" key="1">
    <source>
        <dbReference type="SAM" id="MobiDB-lite"/>
    </source>
</evidence>
<feature type="region of interest" description="Disordered" evidence="1">
    <location>
        <begin position="30"/>
        <end position="56"/>
    </location>
</feature>
<dbReference type="Proteomes" id="UP000593567">
    <property type="component" value="Unassembled WGS sequence"/>
</dbReference>
<keyword evidence="3" id="KW-1185">Reference proteome</keyword>
<comment type="caution">
    <text evidence="2">The sequence shown here is derived from an EMBL/GenBank/DDBJ whole genome shotgun (WGS) entry which is preliminary data.</text>
</comment>